<evidence type="ECO:0000313" key="1">
    <source>
        <dbReference type="EMBL" id="RON66130.1"/>
    </source>
</evidence>
<evidence type="ECO:0000313" key="2">
    <source>
        <dbReference type="Proteomes" id="UP000285757"/>
    </source>
</evidence>
<reference evidence="1 2" key="1">
    <citation type="submission" date="2016-10" db="EMBL/GenBank/DDBJ databases">
        <title>Comparative genome analysis of multiple Pseudomonas spp. focuses on biocontrol and plant growth promoting traits.</title>
        <authorList>
            <person name="Tao X.-Y."/>
            <person name="Taylor C.G."/>
        </authorList>
    </citation>
    <scope>NUCLEOTIDE SEQUENCE [LARGE SCALE GENOMIC DNA]</scope>
    <source>
        <strain evidence="1 2">24D3</strain>
    </source>
</reference>
<organism evidence="1 2">
    <name type="scientific">Pseudomonas fluorescens</name>
    <dbReference type="NCBI Taxonomy" id="294"/>
    <lineage>
        <taxon>Bacteria</taxon>
        <taxon>Pseudomonadati</taxon>
        <taxon>Pseudomonadota</taxon>
        <taxon>Gammaproteobacteria</taxon>
        <taxon>Pseudomonadales</taxon>
        <taxon>Pseudomonadaceae</taxon>
        <taxon>Pseudomonas</taxon>
    </lineage>
</organism>
<dbReference type="EMBL" id="MOBU01000013">
    <property type="protein sequence ID" value="RON66130.1"/>
    <property type="molecule type" value="Genomic_DNA"/>
</dbReference>
<sequence>MPAEGAIIMSLSAMILSSEKLSVEDFKEVILAQGGFVSSGKPFRGSVGEGDSSIWLAWHSKDVLDEFYDAEDQQEWQDALGATPQIMIEINLDHTEHAKLMYLEVFLSFAKAWPCILYDVDDAVLSRGSVYEKYKRLVDGVRDV</sequence>
<name>A0A423LCW6_PSEFL</name>
<dbReference type="AlphaFoldDB" id="A0A423LCW6"/>
<protein>
    <submittedName>
        <fullName evidence="1">Uncharacterized protein</fullName>
    </submittedName>
</protein>
<comment type="caution">
    <text evidence="1">The sequence shown here is derived from an EMBL/GenBank/DDBJ whole genome shotgun (WGS) entry which is preliminary data.</text>
</comment>
<proteinExistence type="predicted"/>
<dbReference type="Proteomes" id="UP000285757">
    <property type="component" value="Unassembled WGS sequence"/>
</dbReference>
<gene>
    <name evidence="1" type="ORF">BK671_16605</name>
</gene>
<accession>A0A423LCW6</accession>